<keyword evidence="7" id="KW-1185">Reference proteome</keyword>
<evidence type="ECO:0000259" key="5">
    <source>
        <dbReference type="PROSITE" id="PS50835"/>
    </source>
</evidence>
<keyword evidence="2" id="KW-0963">Cytoplasm</keyword>
<dbReference type="InterPro" id="IPR003599">
    <property type="entry name" value="Ig_sub"/>
</dbReference>
<reference evidence="6" key="1">
    <citation type="submission" date="2025-08" db="UniProtKB">
        <authorList>
            <consortium name="Ensembl"/>
        </authorList>
    </citation>
    <scope>IDENTIFICATION</scope>
</reference>
<evidence type="ECO:0000256" key="3">
    <source>
        <dbReference type="ARBA" id="ARBA00022553"/>
    </source>
</evidence>
<dbReference type="STRING" id="409849.ENSPMGP00000000917"/>
<dbReference type="Gene3D" id="2.60.40.10">
    <property type="entry name" value="Immunoglobulins"/>
    <property type="match status" value="1"/>
</dbReference>
<dbReference type="PANTHER" id="PTHR35971">
    <property type="entry name" value="SI:DKEY-31G6.6"/>
    <property type="match status" value="1"/>
</dbReference>
<evidence type="ECO:0000256" key="1">
    <source>
        <dbReference type="ARBA" id="ARBA00004496"/>
    </source>
</evidence>
<dbReference type="Pfam" id="PF07679">
    <property type="entry name" value="I-set"/>
    <property type="match status" value="1"/>
</dbReference>
<dbReference type="InterPro" id="IPR013783">
    <property type="entry name" value="Ig-like_fold"/>
</dbReference>
<name>A0A3B3Z8J4_9GOBI</name>
<dbReference type="Ensembl" id="ENSPMGT00000000969.1">
    <property type="protein sequence ID" value="ENSPMGP00000000917.1"/>
    <property type="gene ID" value="ENSPMGG00000000846.1"/>
</dbReference>
<dbReference type="InterPro" id="IPR003598">
    <property type="entry name" value="Ig_sub2"/>
</dbReference>
<dbReference type="InterPro" id="IPR013098">
    <property type="entry name" value="Ig_I-set"/>
</dbReference>
<dbReference type="GO" id="GO:0005737">
    <property type="term" value="C:cytoplasm"/>
    <property type="evidence" value="ECO:0007669"/>
    <property type="project" value="UniProtKB-SubCell"/>
</dbReference>
<proteinExistence type="predicted"/>
<dbReference type="InterPro" id="IPR052385">
    <property type="entry name" value="Obscurin/Obscurin-like_Reg"/>
</dbReference>
<keyword evidence="3" id="KW-0597">Phosphoprotein</keyword>
<protein>
    <recommendedName>
        <fullName evidence="5">Ig-like domain-containing protein</fullName>
    </recommendedName>
</protein>
<dbReference type="InterPro" id="IPR036179">
    <property type="entry name" value="Ig-like_dom_sf"/>
</dbReference>
<organism evidence="6 7">
    <name type="scientific">Periophthalmus magnuspinnatus</name>
    <dbReference type="NCBI Taxonomy" id="409849"/>
    <lineage>
        <taxon>Eukaryota</taxon>
        <taxon>Metazoa</taxon>
        <taxon>Chordata</taxon>
        <taxon>Craniata</taxon>
        <taxon>Vertebrata</taxon>
        <taxon>Euteleostomi</taxon>
        <taxon>Actinopterygii</taxon>
        <taxon>Neopterygii</taxon>
        <taxon>Teleostei</taxon>
        <taxon>Neoteleostei</taxon>
        <taxon>Acanthomorphata</taxon>
        <taxon>Gobiaria</taxon>
        <taxon>Gobiiformes</taxon>
        <taxon>Gobioidei</taxon>
        <taxon>Gobiidae</taxon>
        <taxon>Oxudercinae</taxon>
        <taxon>Periophthalmus</taxon>
    </lineage>
</organism>
<dbReference type="Proteomes" id="UP000261520">
    <property type="component" value="Unplaced"/>
</dbReference>
<accession>A0A3B3Z8J4</accession>
<reference evidence="6" key="2">
    <citation type="submission" date="2025-09" db="UniProtKB">
        <authorList>
            <consortium name="Ensembl"/>
        </authorList>
    </citation>
    <scope>IDENTIFICATION</scope>
</reference>
<dbReference type="PANTHER" id="PTHR35971:SF5">
    <property type="entry name" value="OBSCURIN LIKE CYTOSKELETAL ADAPTOR 1"/>
    <property type="match status" value="1"/>
</dbReference>
<feature type="domain" description="Ig-like" evidence="5">
    <location>
        <begin position="37"/>
        <end position="123"/>
    </location>
</feature>
<sequence length="134" mass="14114">HALTEGNNFSCGMSNLSPHVFLRLCFSLGDNVVLVMPSAPVTLTAVGHTQRSCDAGQDIDLTCEVSDPKEPVSWFKDGAPVSEGAALKTLSDGSKRHLSIVTAAPGHSGIYSCHTSSQSVQFHVEVKGEDFGAN</sequence>
<evidence type="ECO:0000313" key="6">
    <source>
        <dbReference type="Ensembl" id="ENSPMGP00000000917.1"/>
    </source>
</evidence>
<keyword evidence="4" id="KW-1015">Disulfide bond</keyword>
<evidence type="ECO:0000313" key="7">
    <source>
        <dbReference type="Proteomes" id="UP000261520"/>
    </source>
</evidence>
<dbReference type="SUPFAM" id="SSF48726">
    <property type="entry name" value="Immunoglobulin"/>
    <property type="match status" value="1"/>
</dbReference>
<evidence type="ECO:0000256" key="2">
    <source>
        <dbReference type="ARBA" id="ARBA00022490"/>
    </source>
</evidence>
<dbReference type="SMART" id="SM00408">
    <property type="entry name" value="IGc2"/>
    <property type="match status" value="1"/>
</dbReference>
<comment type="subcellular location">
    <subcellularLocation>
        <location evidence="1">Cytoplasm</location>
    </subcellularLocation>
</comment>
<dbReference type="AlphaFoldDB" id="A0A3B3Z8J4"/>
<dbReference type="PROSITE" id="PS50835">
    <property type="entry name" value="IG_LIKE"/>
    <property type="match status" value="1"/>
</dbReference>
<evidence type="ECO:0000256" key="4">
    <source>
        <dbReference type="ARBA" id="ARBA00023157"/>
    </source>
</evidence>
<dbReference type="SMART" id="SM00409">
    <property type="entry name" value="IG"/>
    <property type="match status" value="1"/>
</dbReference>
<dbReference type="InterPro" id="IPR007110">
    <property type="entry name" value="Ig-like_dom"/>
</dbReference>